<dbReference type="EMBL" id="CM045766">
    <property type="protein sequence ID" value="KAI8004073.1"/>
    <property type="molecule type" value="Genomic_DNA"/>
</dbReference>
<proteinExistence type="predicted"/>
<sequence>MPPAVVEDSGVNETWLSISERLNNQNNGSVVYVALGSEAMRSQEEVTELALGLELSGLPFFWALRKLPGSNKSESEELPNGFKERTRSRGVVWKSWAPQLKILGHESMGGFLTHCGWSSVIEGLQFGKPLIMLLFMADQGLNARVLHENKVGIEISRGEEDGSFTRNSVADSIRLVMVDNNEGLIYRKKAREISALFGDKVLHDQYMHNYTHLVFLKNPSIQPLLYHEGQHNKWMSKLKALNS</sequence>
<name>A0ACC0GU14_9ERIC</name>
<gene>
    <name evidence="1" type="ORF">LOK49_LG08G00126</name>
</gene>
<dbReference type="Proteomes" id="UP001060215">
    <property type="component" value="Chromosome 9"/>
</dbReference>
<evidence type="ECO:0000313" key="2">
    <source>
        <dbReference type="Proteomes" id="UP001060215"/>
    </source>
</evidence>
<organism evidence="1 2">
    <name type="scientific">Camellia lanceoleosa</name>
    <dbReference type="NCBI Taxonomy" id="1840588"/>
    <lineage>
        <taxon>Eukaryota</taxon>
        <taxon>Viridiplantae</taxon>
        <taxon>Streptophyta</taxon>
        <taxon>Embryophyta</taxon>
        <taxon>Tracheophyta</taxon>
        <taxon>Spermatophyta</taxon>
        <taxon>Magnoliopsida</taxon>
        <taxon>eudicotyledons</taxon>
        <taxon>Gunneridae</taxon>
        <taxon>Pentapetalae</taxon>
        <taxon>asterids</taxon>
        <taxon>Ericales</taxon>
        <taxon>Theaceae</taxon>
        <taxon>Camellia</taxon>
    </lineage>
</organism>
<protein>
    <submittedName>
        <fullName evidence="1">UDP-glycosyltransferase 91D1</fullName>
    </submittedName>
</protein>
<evidence type="ECO:0000313" key="1">
    <source>
        <dbReference type="EMBL" id="KAI8004073.1"/>
    </source>
</evidence>
<keyword evidence="2" id="KW-1185">Reference proteome</keyword>
<reference evidence="1 2" key="1">
    <citation type="journal article" date="2022" name="Plant J.">
        <title>Chromosome-level genome of Camellia lanceoleosa provides a valuable resource for understanding genome evolution and self-incompatibility.</title>
        <authorList>
            <person name="Gong W."/>
            <person name="Xiao S."/>
            <person name="Wang L."/>
            <person name="Liao Z."/>
            <person name="Chang Y."/>
            <person name="Mo W."/>
            <person name="Hu G."/>
            <person name="Li W."/>
            <person name="Zhao G."/>
            <person name="Zhu H."/>
            <person name="Hu X."/>
            <person name="Ji K."/>
            <person name="Xiang X."/>
            <person name="Song Q."/>
            <person name="Yuan D."/>
            <person name="Jin S."/>
            <person name="Zhang L."/>
        </authorList>
    </citation>
    <scope>NUCLEOTIDE SEQUENCE [LARGE SCALE GENOMIC DNA]</scope>
    <source>
        <strain evidence="1">SQ_2022a</strain>
    </source>
</reference>
<accession>A0ACC0GU14</accession>
<comment type="caution">
    <text evidence="1">The sequence shown here is derived from an EMBL/GenBank/DDBJ whole genome shotgun (WGS) entry which is preliminary data.</text>
</comment>